<proteinExistence type="predicted"/>
<evidence type="ECO:0000313" key="1">
    <source>
        <dbReference type="EMBL" id="GGG10383.1"/>
    </source>
</evidence>
<reference evidence="1" key="2">
    <citation type="submission" date="2020-09" db="EMBL/GenBank/DDBJ databases">
        <authorList>
            <person name="Sun Q."/>
            <person name="Zhou Y."/>
        </authorList>
    </citation>
    <scope>NUCLEOTIDE SEQUENCE</scope>
    <source>
        <strain evidence="1">CGMCC 1.16134</strain>
    </source>
</reference>
<accession>A0A917D499</accession>
<evidence type="ECO:0000313" key="2">
    <source>
        <dbReference type="Proteomes" id="UP000637643"/>
    </source>
</evidence>
<dbReference type="Pfam" id="PF08863">
    <property type="entry name" value="YolD"/>
    <property type="match status" value="1"/>
</dbReference>
<reference evidence="1" key="1">
    <citation type="journal article" date="2014" name="Int. J. Syst. Evol. Microbiol.">
        <title>Complete genome sequence of Corynebacterium casei LMG S-19264T (=DSM 44701T), isolated from a smear-ripened cheese.</title>
        <authorList>
            <consortium name="US DOE Joint Genome Institute (JGI-PGF)"/>
            <person name="Walter F."/>
            <person name="Albersmeier A."/>
            <person name="Kalinowski J."/>
            <person name="Ruckert C."/>
        </authorList>
    </citation>
    <scope>NUCLEOTIDE SEQUENCE</scope>
    <source>
        <strain evidence="1">CGMCC 1.16134</strain>
    </source>
</reference>
<organism evidence="1 2">
    <name type="scientific">Paenibacillus albidus</name>
    <dbReference type="NCBI Taxonomy" id="2041023"/>
    <lineage>
        <taxon>Bacteria</taxon>
        <taxon>Bacillati</taxon>
        <taxon>Bacillota</taxon>
        <taxon>Bacilli</taxon>
        <taxon>Bacillales</taxon>
        <taxon>Paenibacillaceae</taxon>
        <taxon>Paenibacillus</taxon>
    </lineage>
</organism>
<keyword evidence="2" id="KW-1185">Reference proteome</keyword>
<comment type="caution">
    <text evidence="1">The sequence shown here is derived from an EMBL/GenBank/DDBJ whole genome shotgun (WGS) entry which is preliminary data.</text>
</comment>
<dbReference type="Proteomes" id="UP000637643">
    <property type="component" value="Unassembled WGS sequence"/>
</dbReference>
<gene>
    <name evidence="1" type="ORF">GCM10010912_63480</name>
</gene>
<name>A0A917D499_9BACL</name>
<dbReference type="AlphaFoldDB" id="A0A917D499"/>
<dbReference type="InterPro" id="IPR014962">
    <property type="entry name" value="YolD"/>
</dbReference>
<dbReference type="RefSeq" id="WP_189031899.1">
    <property type="nucleotide sequence ID" value="NZ_BMKR01000050.1"/>
</dbReference>
<protein>
    <recommendedName>
        <fullName evidence="3">YolD-like family protein</fullName>
    </recommendedName>
</protein>
<sequence length="110" mass="13348">MRKKLEGNGLWESSRMMLVEHKQRILEDVRCALLQTKPDLDPQEQEEFERMLARSMEEHSAITVTLFDPQKNRQYRGIVMKVDRQLRRIKFRWSEDDWDWINLDEIVSVT</sequence>
<evidence type="ECO:0008006" key="3">
    <source>
        <dbReference type="Google" id="ProtNLM"/>
    </source>
</evidence>
<dbReference type="EMBL" id="BMKR01000050">
    <property type="protein sequence ID" value="GGG10383.1"/>
    <property type="molecule type" value="Genomic_DNA"/>
</dbReference>